<dbReference type="Pfam" id="PF14350">
    <property type="entry name" value="Beta_protein"/>
    <property type="match status" value="1"/>
</dbReference>
<keyword evidence="3" id="KW-1185">Reference proteome</keyword>
<comment type="caution">
    <text evidence="2">The sequence shown here is derived from an EMBL/GenBank/DDBJ whole genome shotgun (WGS) entry which is preliminary data.</text>
</comment>
<dbReference type="OrthoDB" id="4300514at2"/>
<reference evidence="2 3" key="1">
    <citation type="submission" date="2017-02" db="EMBL/GenBank/DDBJ databases">
        <title>Draft Genome Sequence of Streptomyces tsukubaensis F601, a Producer of the immunosuppressant tacrolimus FK506.</title>
        <authorList>
            <person name="Zong G."/>
            <person name="Zhong C."/>
            <person name="Fu J."/>
            <person name="Qin R."/>
            <person name="Cao G."/>
        </authorList>
    </citation>
    <scope>NUCLEOTIDE SEQUENCE [LARGE SCALE GENOMIC DNA]</scope>
    <source>
        <strain evidence="2 3">F601</strain>
    </source>
</reference>
<protein>
    <submittedName>
        <fullName evidence="2">Uncharacterized protein</fullName>
    </submittedName>
</protein>
<feature type="compositionally biased region" description="Low complexity" evidence="1">
    <location>
        <begin position="205"/>
        <end position="214"/>
    </location>
</feature>
<name>A0A1V4AEV8_9ACTN</name>
<dbReference type="Proteomes" id="UP000190539">
    <property type="component" value="Unassembled WGS sequence"/>
</dbReference>
<dbReference type="InterPro" id="IPR025683">
    <property type="entry name" value="Protein_beta"/>
</dbReference>
<evidence type="ECO:0000313" key="3">
    <source>
        <dbReference type="Proteomes" id="UP000190539"/>
    </source>
</evidence>
<dbReference type="STRING" id="83656.B1H18_03150"/>
<evidence type="ECO:0000313" key="2">
    <source>
        <dbReference type="EMBL" id="OON82071.1"/>
    </source>
</evidence>
<evidence type="ECO:0000256" key="1">
    <source>
        <dbReference type="SAM" id="MobiDB-lite"/>
    </source>
</evidence>
<accession>A0A1V4AEV8</accession>
<dbReference type="EMBL" id="MVFC01000002">
    <property type="protein sequence ID" value="OON82071.1"/>
    <property type="molecule type" value="Genomic_DNA"/>
</dbReference>
<proteinExistence type="predicted"/>
<organism evidence="2 3">
    <name type="scientific">Streptomyces tsukubensis</name>
    <dbReference type="NCBI Taxonomy" id="83656"/>
    <lineage>
        <taxon>Bacteria</taxon>
        <taxon>Bacillati</taxon>
        <taxon>Actinomycetota</taxon>
        <taxon>Actinomycetes</taxon>
        <taxon>Kitasatosporales</taxon>
        <taxon>Streptomycetaceae</taxon>
        <taxon>Streptomyces</taxon>
    </lineage>
</organism>
<feature type="region of interest" description="Disordered" evidence="1">
    <location>
        <begin position="185"/>
        <end position="279"/>
    </location>
</feature>
<sequence>MSGPLYVPVLPVRPHAVAAVKDLVPWTRDHMAPLWTLSAMTAEDADELQQSVNKEVGRVAAVHKYTSAWLDVPYAALDESPYANLLPFYWSHTALRPVTAPDLPASHQALATHSAREGGNGLGIRIRLPGTWNDELAERTAALLDRTDPEARMDLLLDLQAVLPGRPDAGKEALRALDALVPSPRGVRSPRCPAVSRTASTDCWTGTGATPTARTGRRGTRYARAGGRMWGRSLRRLRDAPRPQSRPGGGRRRPVAVRAAPVHDGTRLSARQVLGREAG</sequence>
<dbReference type="AlphaFoldDB" id="A0A1V4AEV8"/>
<gene>
    <name evidence="2" type="ORF">B1H18_03150</name>
</gene>